<evidence type="ECO:0000256" key="1">
    <source>
        <dbReference type="SAM" id="MobiDB-lite"/>
    </source>
</evidence>
<reference evidence="3 4" key="1">
    <citation type="submission" date="2024-09" db="EMBL/GenBank/DDBJ databases">
        <authorList>
            <person name="Lee S.D."/>
        </authorList>
    </citation>
    <scope>NUCLEOTIDE SEQUENCE [LARGE SCALE GENOMIC DNA]</scope>
    <source>
        <strain evidence="3 4">N1-5</strain>
    </source>
</reference>
<dbReference type="RefSeq" id="WP_051725440.1">
    <property type="nucleotide sequence ID" value="NZ_JBHEZZ010000025.1"/>
</dbReference>
<sequence length="346" mass="37383">MRPRTTRRLLTLTALAAAALTALTGCGASAHHDASRSQDAGTGSATASAPASTPPNPAPSPSSTVVSLPTGPRTELTVSQQTSVGPIYVTTLKGAKSGVSGKVWVWLPPQYNDPKYKDYGFPVITLYSGGSSAGYNTYTDQRQLGVQAMDVALAKQGKASPFIMIMPIQNFHDSDWYLQDCSDIPGQPKMGTWMGVDIPAFVRANFRTLRSRDGWGVTGASTGGFCSAKLALQFPQTFRAAVPVDGYFIPDSYYWRGHSKEQQANDPQLMVARNTADIDMLVTIGSKEAYGKQVVAAFMDVARKNKPLHLSYYELPHGDHLTSDFKKVIPMTLEFFTQHLLPPTAG</sequence>
<organism evidence="3 4">
    <name type="scientific">Streptacidiphilus cavernicola</name>
    <dbReference type="NCBI Taxonomy" id="3342716"/>
    <lineage>
        <taxon>Bacteria</taxon>
        <taxon>Bacillati</taxon>
        <taxon>Actinomycetota</taxon>
        <taxon>Actinomycetes</taxon>
        <taxon>Kitasatosporales</taxon>
        <taxon>Streptomycetaceae</taxon>
        <taxon>Streptacidiphilus</taxon>
    </lineage>
</organism>
<dbReference type="GO" id="GO:0016787">
    <property type="term" value="F:hydrolase activity"/>
    <property type="evidence" value="ECO:0007669"/>
    <property type="project" value="UniProtKB-KW"/>
</dbReference>
<dbReference type="InterPro" id="IPR050583">
    <property type="entry name" value="Mycobacterial_A85_antigen"/>
</dbReference>
<keyword evidence="3" id="KW-0378">Hydrolase</keyword>
<dbReference type="PROSITE" id="PS51257">
    <property type="entry name" value="PROKAR_LIPOPROTEIN"/>
    <property type="match status" value="1"/>
</dbReference>
<keyword evidence="4" id="KW-1185">Reference proteome</keyword>
<evidence type="ECO:0000256" key="2">
    <source>
        <dbReference type="SAM" id="SignalP"/>
    </source>
</evidence>
<dbReference type="PANTHER" id="PTHR48098:SF1">
    <property type="entry name" value="DIACYLGLYCEROL ACYLTRANSFERASE_MYCOLYLTRANSFERASE AG85A"/>
    <property type="match status" value="1"/>
</dbReference>
<protein>
    <submittedName>
        <fullName evidence="3">Alpha/beta hydrolase</fullName>
    </submittedName>
</protein>
<feature type="chain" id="PRO_5045455380" evidence="2">
    <location>
        <begin position="31"/>
        <end position="346"/>
    </location>
</feature>
<accession>A0ABV6UX00</accession>
<feature type="compositionally biased region" description="Low complexity" evidence="1">
    <location>
        <begin position="40"/>
        <end position="51"/>
    </location>
</feature>
<evidence type="ECO:0000313" key="3">
    <source>
        <dbReference type="EMBL" id="MFC1406004.1"/>
    </source>
</evidence>
<dbReference type="PANTHER" id="PTHR48098">
    <property type="entry name" value="ENTEROCHELIN ESTERASE-RELATED"/>
    <property type="match status" value="1"/>
</dbReference>
<dbReference type="InterPro" id="IPR029058">
    <property type="entry name" value="AB_hydrolase_fold"/>
</dbReference>
<dbReference type="EMBL" id="JBHEZZ010000025">
    <property type="protein sequence ID" value="MFC1406004.1"/>
    <property type="molecule type" value="Genomic_DNA"/>
</dbReference>
<feature type="signal peptide" evidence="2">
    <location>
        <begin position="1"/>
        <end position="30"/>
    </location>
</feature>
<dbReference type="SUPFAM" id="SSF53474">
    <property type="entry name" value="alpha/beta-Hydrolases"/>
    <property type="match status" value="1"/>
</dbReference>
<dbReference type="Proteomes" id="UP001592528">
    <property type="component" value="Unassembled WGS sequence"/>
</dbReference>
<proteinExistence type="predicted"/>
<evidence type="ECO:0000313" key="4">
    <source>
        <dbReference type="Proteomes" id="UP001592528"/>
    </source>
</evidence>
<dbReference type="InterPro" id="IPR000801">
    <property type="entry name" value="Esterase-like"/>
</dbReference>
<gene>
    <name evidence="3" type="ORF">ACEZDJ_32395</name>
</gene>
<name>A0ABV6UX00_9ACTN</name>
<feature type="region of interest" description="Disordered" evidence="1">
    <location>
        <begin position="29"/>
        <end position="79"/>
    </location>
</feature>
<dbReference type="Pfam" id="PF00756">
    <property type="entry name" value="Esterase"/>
    <property type="match status" value="1"/>
</dbReference>
<dbReference type="Gene3D" id="3.40.50.1820">
    <property type="entry name" value="alpha/beta hydrolase"/>
    <property type="match status" value="1"/>
</dbReference>
<comment type="caution">
    <text evidence="3">The sequence shown here is derived from an EMBL/GenBank/DDBJ whole genome shotgun (WGS) entry which is preliminary data.</text>
</comment>
<keyword evidence="2" id="KW-0732">Signal</keyword>